<dbReference type="InterPro" id="IPR000412">
    <property type="entry name" value="ABC_2_transport"/>
</dbReference>
<evidence type="ECO:0000256" key="5">
    <source>
        <dbReference type="ARBA" id="ARBA00022597"/>
    </source>
</evidence>
<evidence type="ECO:0000256" key="6">
    <source>
        <dbReference type="ARBA" id="ARBA00022692"/>
    </source>
</evidence>
<dbReference type="Pfam" id="PF01061">
    <property type="entry name" value="ABC2_membrane"/>
    <property type="match status" value="1"/>
</dbReference>
<comment type="similarity">
    <text evidence="2 11">Belongs to the ABC-2 integral membrane protein family.</text>
</comment>
<dbReference type="AlphaFoldDB" id="A0A1H9L1D7"/>
<accession>A0A1H9L1D7</accession>
<keyword evidence="3 11" id="KW-0813">Transport</keyword>
<evidence type="ECO:0000256" key="4">
    <source>
        <dbReference type="ARBA" id="ARBA00022475"/>
    </source>
</evidence>
<keyword evidence="9" id="KW-0625">Polysaccharide transport</keyword>
<dbReference type="PANTHER" id="PTHR30413:SF10">
    <property type="entry name" value="CAPSULE POLYSACCHARIDE EXPORT INNER-MEMBRANE PROTEIN CTRC"/>
    <property type="match status" value="1"/>
</dbReference>
<evidence type="ECO:0000256" key="1">
    <source>
        <dbReference type="ARBA" id="ARBA00004651"/>
    </source>
</evidence>
<keyword evidence="4 11" id="KW-1003">Cell membrane</keyword>
<dbReference type="PROSITE" id="PS51012">
    <property type="entry name" value="ABC_TM2"/>
    <property type="match status" value="1"/>
</dbReference>
<evidence type="ECO:0000256" key="10">
    <source>
        <dbReference type="ARBA" id="ARBA00023136"/>
    </source>
</evidence>
<feature type="transmembrane region" description="Helical" evidence="11">
    <location>
        <begin position="150"/>
        <end position="170"/>
    </location>
</feature>
<sequence>MRGASIGKPRFVFPRAVMALVIREMSTTYGRSPGGYIWALAEPVGGIILMTAIFGLIARNPPLGTNFPLYFASGILPFMMYQTSANKVGTAIRYSKQLLAYPSVTYIDAIVARLVLTILTELTVALILLFVIVLAYGVHLNVNYTDCLRGVAMALCLGVGVGLVNCYLMSMFAIWQFIWSVANRPLFIISGVFFLLDPLPEKIRTLALYNPVAHPIMMVRRGLYDTYDAVYVSEIYVYMVSLVLGAIGMLLLHRYHRVIMDEGA</sequence>
<feature type="transmembrane region" description="Helical" evidence="11">
    <location>
        <begin position="110"/>
        <end position="138"/>
    </location>
</feature>
<keyword evidence="6 11" id="KW-0812">Transmembrane</keyword>
<dbReference type="PANTHER" id="PTHR30413">
    <property type="entry name" value="INNER MEMBRANE TRANSPORT PERMEASE"/>
    <property type="match status" value="1"/>
</dbReference>
<evidence type="ECO:0000259" key="12">
    <source>
        <dbReference type="PROSITE" id="PS51012"/>
    </source>
</evidence>
<evidence type="ECO:0000313" key="14">
    <source>
        <dbReference type="Proteomes" id="UP000198634"/>
    </source>
</evidence>
<organism evidence="13 14">
    <name type="scientific">Thalassovita taeanensis</name>
    <dbReference type="NCBI Taxonomy" id="657014"/>
    <lineage>
        <taxon>Bacteria</taxon>
        <taxon>Pseudomonadati</taxon>
        <taxon>Pseudomonadota</taxon>
        <taxon>Alphaproteobacteria</taxon>
        <taxon>Rhodobacterales</taxon>
        <taxon>Roseobacteraceae</taxon>
        <taxon>Thalassovita</taxon>
    </lineage>
</organism>
<keyword evidence="5" id="KW-0762">Sugar transport</keyword>
<proteinExistence type="inferred from homology"/>
<dbReference type="EMBL" id="FOEP01000022">
    <property type="protein sequence ID" value="SER05206.1"/>
    <property type="molecule type" value="Genomic_DNA"/>
</dbReference>
<evidence type="ECO:0000256" key="3">
    <source>
        <dbReference type="ARBA" id="ARBA00022448"/>
    </source>
</evidence>
<keyword evidence="7" id="KW-0972">Capsule biogenesis/degradation</keyword>
<feature type="transmembrane region" description="Helical" evidence="11">
    <location>
        <begin position="235"/>
        <end position="252"/>
    </location>
</feature>
<dbReference type="GO" id="GO:0140359">
    <property type="term" value="F:ABC-type transporter activity"/>
    <property type="evidence" value="ECO:0007669"/>
    <property type="project" value="InterPro"/>
</dbReference>
<feature type="domain" description="ABC transmembrane type-2" evidence="12">
    <location>
        <begin position="34"/>
        <end position="255"/>
    </location>
</feature>
<dbReference type="GO" id="GO:0015774">
    <property type="term" value="P:polysaccharide transport"/>
    <property type="evidence" value="ECO:0007669"/>
    <property type="project" value="UniProtKB-KW"/>
</dbReference>
<evidence type="ECO:0000256" key="7">
    <source>
        <dbReference type="ARBA" id="ARBA00022903"/>
    </source>
</evidence>
<keyword evidence="10 11" id="KW-0472">Membrane</keyword>
<feature type="transmembrane region" description="Helical" evidence="11">
    <location>
        <begin position="35"/>
        <end position="57"/>
    </location>
</feature>
<evidence type="ECO:0000256" key="8">
    <source>
        <dbReference type="ARBA" id="ARBA00022989"/>
    </source>
</evidence>
<evidence type="ECO:0000256" key="2">
    <source>
        <dbReference type="ARBA" id="ARBA00007783"/>
    </source>
</evidence>
<dbReference type="InterPro" id="IPR047817">
    <property type="entry name" value="ABC2_TM_bact-type"/>
</dbReference>
<dbReference type="PRINTS" id="PR00164">
    <property type="entry name" value="ABC2TRNSPORT"/>
</dbReference>
<dbReference type="Proteomes" id="UP000198634">
    <property type="component" value="Unassembled WGS sequence"/>
</dbReference>
<keyword evidence="8 11" id="KW-1133">Transmembrane helix</keyword>
<protein>
    <recommendedName>
        <fullName evidence="11">Transport permease protein</fullName>
    </recommendedName>
</protein>
<comment type="subcellular location">
    <subcellularLocation>
        <location evidence="11">Cell inner membrane</location>
        <topology evidence="11">Multi-pass membrane protein</topology>
    </subcellularLocation>
    <subcellularLocation>
        <location evidence="1">Cell membrane</location>
        <topology evidence="1">Multi-pass membrane protein</topology>
    </subcellularLocation>
</comment>
<reference evidence="13 14" key="1">
    <citation type="submission" date="2016-10" db="EMBL/GenBank/DDBJ databases">
        <authorList>
            <person name="de Groot N.N."/>
        </authorList>
    </citation>
    <scope>NUCLEOTIDE SEQUENCE [LARGE SCALE GENOMIC DNA]</scope>
    <source>
        <strain evidence="13 14">DSM 22007</strain>
    </source>
</reference>
<keyword evidence="14" id="KW-1185">Reference proteome</keyword>
<comment type="caution">
    <text evidence="11">Lacks conserved residue(s) required for the propagation of feature annotation.</text>
</comment>
<dbReference type="GO" id="GO:0015920">
    <property type="term" value="P:lipopolysaccharide transport"/>
    <property type="evidence" value="ECO:0007669"/>
    <property type="project" value="TreeGrafter"/>
</dbReference>
<dbReference type="STRING" id="657014.SAMN04488092_12220"/>
<evidence type="ECO:0000256" key="11">
    <source>
        <dbReference type="RuleBase" id="RU361157"/>
    </source>
</evidence>
<dbReference type="InterPro" id="IPR013525">
    <property type="entry name" value="ABC2_TM"/>
</dbReference>
<evidence type="ECO:0000256" key="9">
    <source>
        <dbReference type="ARBA" id="ARBA00023047"/>
    </source>
</evidence>
<gene>
    <name evidence="13" type="ORF">SAMN04488092_12220</name>
</gene>
<evidence type="ECO:0000313" key="13">
    <source>
        <dbReference type="EMBL" id="SER05206.1"/>
    </source>
</evidence>
<name>A0A1H9L1D7_9RHOB</name>
<feature type="transmembrane region" description="Helical" evidence="11">
    <location>
        <begin position="69"/>
        <end position="89"/>
    </location>
</feature>
<dbReference type="GO" id="GO:0043190">
    <property type="term" value="C:ATP-binding cassette (ABC) transporter complex"/>
    <property type="evidence" value="ECO:0007669"/>
    <property type="project" value="InterPro"/>
</dbReference>